<dbReference type="EMBL" id="JABSTQ010010904">
    <property type="protein sequence ID" value="KAG0416935.1"/>
    <property type="molecule type" value="Genomic_DNA"/>
</dbReference>
<evidence type="ECO:0000313" key="1">
    <source>
        <dbReference type="EMBL" id="KAG0416935.1"/>
    </source>
</evidence>
<proteinExistence type="predicted"/>
<keyword evidence="2" id="KW-1185">Reference proteome</keyword>
<sequence>MLQATPNAPVWPNAGMFSSSHRRHKRAAERGRSKRPPAVASKPQKRGRHTSRALSDCQHTRHTLVPGNFFLVTRRRRRRSSRAQRPERPDGVLRPRASLGCVRIVVGARWVHGGSTRPEGSERSARNEVTTPGTPNHGRLTRRPTEAPRGAPTAEVAQLRFSRPTRKGGPVNPGAAKVHTDPKREELRGESRLAPRFPVRFLALGPETKVPPKGRDALAAATAAQAAPSRAETARIRVAFTGS</sequence>
<accession>A0AC60PBB3</accession>
<reference evidence="1 2" key="1">
    <citation type="journal article" date="2020" name="Cell">
        <title>Large-Scale Comparative Analyses of Tick Genomes Elucidate Their Genetic Diversity and Vector Capacities.</title>
        <authorList>
            <consortium name="Tick Genome and Microbiome Consortium (TIGMIC)"/>
            <person name="Jia N."/>
            <person name="Wang J."/>
            <person name="Shi W."/>
            <person name="Du L."/>
            <person name="Sun Y."/>
            <person name="Zhan W."/>
            <person name="Jiang J.F."/>
            <person name="Wang Q."/>
            <person name="Zhang B."/>
            <person name="Ji P."/>
            <person name="Bell-Sakyi L."/>
            <person name="Cui X.M."/>
            <person name="Yuan T.T."/>
            <person name="Jiang B.G."/>
            <person name="Yang W.F."/>
            <person name="Lam T.T."/>
            <person name="Chang Q.C."/>
            <person name="Ding S.J."/>
            <person name="Wang X.J."/>
            <person name="Zhu J.G."/>
            <person name="Ruan X.D."/>
            <person name="Zhao L."/>
            <person name="Wei J.T."/>
            <person name="Ye R.Z."/>
            <person name="Que T.C."/>
            <person name="Du C.H."/>
            <person name="Zhou Y.H."/>
            <person name="Cheng J.X."/>
            <person name="Dai P.F."/>
            <person name="Guo W.B."/>
            <person name="Han X.H."/>
            <person name="Huang E.J."/>
            <person name="Li L.F."/>
            <person name="Wei W."/>
            <person name="Gao Y.C."/>
            <person name="Liu J.Z."/>
            <person name="Shao H.Z."/>
            <person name="Wang X."/>
            <person name="Wang C.C."/>
            <person name="Yang T.C."/>
            <person name="Huo Q.B."/>
            <person name="Li W."/>
            <person name="Chen H.Y."/>
            <person name="Chen S.E."/>
            <person name="Zhou L.G."/>
            <person name="Ni X.B."/>
            <person name="Tian J.H."/>
            <person name="Sheng Y."/>
            <person name="Liu T."/>
            <person name="Pan Y.S."/>
            <person name="Xia L.Y."/>
            <person name="Li J."/>
            <person name="Zhao F."/>
            <person name="Cao W.C."/>
        </authorList>
    </citation>
    <scope>NUCLEOTIDE SEQUENCE [LARGE SCALE GENOMIC DNA]</scope>
    <source>
        <strain evidence="1">Iper-2018</strain>
    </source>
</reference>
<protein>
    <submittedName>
        <fullName evidence="1">Uncharacterized protein</fullName>
    </submittedName>
</protein>
<name>A0AC60PBB3_IXOPE</name>
<dbReference type="Proteomes" id="UP000805193">
    <property type="component" value="Unassembled WGS sequence"/>
</dbReference>
<organism evidence="1 2">
    <name type="scientific">Ixodes persulcatus</name>
    <name type="common">Taiga tick</name>
    <dbReference type="NCBI Taxonomy" id="34615"/>
    <lineage>
        <taxon>Eukaryota</taxon>
        <taxon>Metazoa</taxon>
        <taxon>Ecdysozoa</taxon>
        <taxon>Arthropoda</taxon>
        <taxon>Chelicerata</taxon>
        <taxon>Arachnida</taxon>
        <taxon>Acari</taxon>
        <taxon>Parasitiformes</taxon>
        <taxon>Ixodida</taxon>
        <taxon>Ixodoidea</taxon>
        <taxon>Ixodidae</taxon>
        <taxon>Ixodinae</taxon>
        <taxon>Ixodes</taxon>
    </lineage>
</organism>
<evidence type="ECO:0000313" key="2">
    <source>
        <dbReference type="Proteomes" id="UP000805193"/>
    </source>
</evidence>
<gene>
    <name evidence="1" type="ORF">HPB47_006033</name>
</gene>
<comment type="caution">
    <text evidence="1">The sequence shown here is derived from an EMBL/GenBank/DDBJ whole genome shotgun (WGS) entry which is preliminary data.</text>
</comment>